<comment type="caution">
    <text evidence="1">The sequence shown here is derived from an EMBL/GenBank/DDBJ whole genome shotgun (WGS) entry which is preliminary data.</text>
</comment>
<dbReference type="AlphaFoldDB" id="W4Q0A2"/>
<keyword evidence="2" id="KW-1185">Reference proteome</keyword>
<protein>
    <submittedName>
        <fullName evidence="1">Uncharacterized protein</fullName>
    </submittedName>
</protein>
<proteinExistence type="predicted"/>
<evidence type="ECO:0000313" key="1">
    <source>
        <dbReference type="EMBL" id="GAE24809.1"/>
    </source>
</evidence>
<evidence type="ECO:0000313" key="2">
    <source>
        <dbReference type="Proteomes" id="UP000018890"/>
    </source>
</evidence>
<dbReference type="Proteomes" id="UP000018890">
    <property type="component" value="Unassembled WGS sequence"/>
</dbReference>
<reference evidence="1" key="1">
    <citation type="journal article" date="2014" name="Genome Announc.">
        <title>Draft Genome Sequences of Three Alkaliphilic Bacillus Strains, Bacillus wakoensis JCM 9140T, Bacillus akibai JCM 9157T, and Bacillus hemicellulosilyticus JCM 9152T.</title>
        <authorList>
            <person name="Yuki M."/>
            <person name="Oshima K."/>
            <person name="Suda W."/>
            <person name="Oshida Y."/>
            <person name="Kitamura K."/>
            <person name="Iida T."/>
            <person name="Hattori M."/>
            <person name="Ohkuma M."/>
        </authorList>
    </citation>
    <scope>NUCLEOTIDE SEQUENCE [LARGE SCALE GENOMIC DNA]</scope>
    <source>
        <strain evidence="1">JCM 9140</strain>
    </source>
</reference>
<dbReference type="RefSeq" id="WP_034742342.1">
    <property type="nucleotide sequence ID" value="NZ_BAUT01000004.1"/>
</dbReference>
<sequence length="64" mass="7268">MSINKGKNANYYTTLLDEVLLLVAILRKEKRKSPTIAELALLIGDSEERILECLEFGKPLKLIH</sequence>
<organism evidence="1 2">
    <name type="scientific">Halalkalibacter wakoensis JCM 9140</name>
    <dbReference type="NCBI Taxonomy" id="1236970"/>
    <lineage>
        <taxon>Bacteria</taxon>
        <taxon>Bacillati</taxon>
        <taxon>Bacillota</taxon>
        <taxon>Bacilli</taxon>
        <taxon>Bacillales</taxon>
        <taxon>Bacillaceae</taxon>
        <taxon>Halalkalibacter</taxon>
    </lineage>
</organism>
<dbReference type="EMBL" id="BAUT01000004">
    <property type="protein sequence ID" value="GAE24809.1"/>
    <property type="molecule type" value="Genomic_DNA"/>
</dbReference>
<name>W4Q0A2_9BACI</name>
<accession>W4Q0A2</accession>
<gene>
    <name evidence="1" type="ORF">JCM9140_761</name>
</gene>
<dbReference type="STRING" id="1236970.JCM9140_761"/>